<reference evidence="1 2" key="1">
    <citation type="journal article" date="2021" name="Elife">
        <title>Chloroplast acquisition without the gene transfer in kleptoplastic sea slugs, Plakobranchus ocellatus.</title>
        <authorList>
            <person name="Maeda T."/>
            <person name="Takahashi S."/>
            <person name="Yoshida T."/>
            <person name="Shimamura S."/>
            <person name="Takaki Y."/>
            <person name="Nagai Y."/>
            <person name="Toyoda A."/>
            <person name="Suzuki Y."/>
            <person name="Arimoto A."/>
            <person name="Ishii H."/>
            <person name="Satoh N."/>
            <person name="Nishiyama T."/>
            <person name="Hasebe M."/>
            <person name="Maruyama T."/>
            <person name="Minagawa J."/>
            <person name="Obokata J."/>
            <person name="Shigenobu S."/>
        </authorList>
    </citation>
    <scope>NUCLEOTIDE SEQUENCE [LARGE SCALE GENOMIC DNA]</scope>
</reference>
<dbReference type="AlphaFoldDB" id="A0AAV3XWU1"/>
<sequence length="109" mass="11922">MRIFSSTDCVACLKSENSRFSIATVVWAMSIIRIARSQDSMILNCLGYVNVYLQQVFSGFQTFPLGASGGVRTCHRGVHAGLKTGSLSNTPPTPPYDFKELQTILPTAF</sequence>
<comment type="caution">
    <text evidence="1">The sequence shown here is derived from an EMBL/GenBank/DDBJ whole genome shotgun (WGS) entry which is preliminary data.</text>
</comment>
<evidence type="ECO:0000313" key="2">
    <source>
        <dbReference type="Proteomes" id="UP000735302"/>
    </source>
</evidence>
<name>A0AAV3XWU1_9GAST</name>
<dbReference type="Proteomes" id="UP000735302">
    <property type="component" value="Unassembled WGS sequence"/>
</dbReference>
<dbReference type="EMBL" id="BLXT01000167">
    <property type="protein sequence ID" value="GFN74837.1"/>
    <property type="molecule type" value="Genomic_DNA"/>
</dbReference>
<proteinExistence type="predicted"/>
<evidence type="ECO:0000313" key="1">
    <source>
        <dbReference type="EMBL" id="GFN74837.1"/>
    </source>
</evidence>
<gene>
    <name evidence="1" type="ORF">PoB_000134300</name>
</gene>
<organism evidence="1 2">
    <name type="scientific">Plakobranchus ocellatus</name>
    <dbReference type="NCBI Taxonomy" id="259542"/>
    <lineage>
        <taxon>Eukaryota</taxon>
        <taxon>Metazoa</taxon>
        <taxon>Spiralia</taxon>
        <taxon>Lophotrochozoa</taxon>
        <taxon>Mollusca</taxon>
        <taxon>Gastropoda</taxon>
        <taxon>Heterobranchia</taxon>
        <taxon>Euthyneura</taxon>
        <taxon>Panpulmonata</taxon>
        <taxon>Sacoglossa</taxon>
        <taxon>Placobranchoidea</taxon>
        <taxon>Plakobranchidae</taxon>
        <taxon>Plakobranchus</taxon>
    </lineage>
</organism>
<keyword evidence="2" id="KW-1185">Reference proteome</keyword>
<protein>
    <submittedName>
        <fullName evidence="1">Uncharacterized protein</fullName>
    </submittedName>
</protein>
<accession>A0AAV3XWU1</accession>